<evidence type="ECO:0000313" key="9">
    <source>
        <dbReference type="Proteomes" id="UP000032673"/>
    </source>
</evidence>
<dbReference type="RefSeq" id="WP_048848058.1">
    <property type="nucleotide sequence ID" value="NZ_BAMW01000078.1"/>
</dbReference>
<dbReference type="SUPFAM" id="SSF51569">
    <property type="entry name" value="Aldolase"/>
    <property type="match status" value="1"/>
</dbReference>
<organism evidence="8 10">
    <name type="scientific">Acetobacter indonesiensis</name>
    <dbReference type="NCBI Taxonomy" id="104101"/>
    <lineage>
        <taxon>Bacteria</taxon>
        <taxon>Pseudomonadati</taxon>
        <taxon>Pseudomonadota</taxon>
        <taxon>Alphaproteobacteria</taxon>
        <taxon>Acetobacterales</taxon>
        <taxon>Acetobacteraceae</taxon>
        <taxon>Acetobacter</taxon>
    </lineage>
</organism>
<dbReference type="InterPro" id="IPR002220">
    <property type="entry name" value="DapA-like"/>
</dbReference>
<comment type="similarity">
    <text evidence="1 3">Belongs to the DapA family.</text>
</comment>
<sequence>MSLFHGLSAFPITPADEHGIVNTDDVMMLAEHLSAHNVDSIGLLGSTGVYAYLTRTERKRAVRAAIQAVGGKTPLIVGIGSLRTDDAQNLARDAAAEGADGLLLAPVSYAPLTQEEAFQHYKAVAEVTDLPLCIYNNPSTTHFTFSQELLGRLADLPTVQAVKMPPPKEGDVAAELKQMRQSPVGKIAIGYSGDWIAAEALFARCDGWFSVLGGFLPKIARALVDAVAVEDPTTVEQHQQNLLPLWELFREFGSLRVAYAAANHLKLSNALPPRPILPLAECDQNRVVAALALLDQ</sequence>
<gene>
    <name evidence="7" type="primary">dapA3</name>
    <name evidence="6" type="ORF">Abin_081_011</name>
    <name evidence="7" type="ORF">AIN02nite_22460</name>
    <name evidence="8" type="ORF">HK17_13830</name>
</gene>
<evidence type="ECO:0000256" key="4">
    <source>
        <dbReference type="PIRSR" id="PIRSR001365-1"/>
    </source>
</evidence>
<accession>A0A252ALM5</accession>
<feature type="active site" description="Proton donor/acceptor" evidence="4">
    <location>
        <position position="135"/>
    </location>
</feature>
<keyword evidence="2 3" id="KW-0456">Lyase</keyword>
<evidence type="ECO:0000313" key="8">
    <source>
        <dbReference type="EMBL" id="OUI90554.1"/>
    </source>
</evidence>
<evidence type="ECO:0000313" key="11">
    <source>
        <dbReference type="Proteomes" id="UP000321104"/>
    </source>
</evidence>
<evidence type="ECO:0000256" key="1">
    <source>
        <dbReference type="ARBA" id="ARBA00007592"/>
    </source>
</evidence>
<reference evidence="7 11" key="4">
    <citation type="submission" date="2019-07" db="EMBL/GenBank/DDBJ databases">
        <title>Whole genome shotgun sequence of Acetobacter indonesiensis NBRC 16471.</title>
        <authorList>
            <person name="Hosoyama A."/>
            <person name="Uohara A."/>
            <person name="Ohji S."/>
            <person name="Ichikawa N."/>
        </authorList>
    </citation>
    <scope>NUCLEOTIDE SEQUENCE [LARGE SCALE GENOMIC DNA]</scope>
    <source>
        <strain evidence="7 11">NBRC 16471</strain>
    </source>
</reference>
<evidence type="ECO:0000256" key="5">
    <source>
        <dbReference type="PIRSR" id="PIRSR001365-2"/>
    </source>
</evidence>
<dbReference type="AlphaFoldDB" id="A0A252ALM5"/>
<dbReference type="Proteomes" id="UP000321104">
    <property type="component" value="Unassembled WGS sequence"/>
</dbReference>
<dbReference type="PANTHER" id="PTHR12128:SF66">
    <property type="entry name" value="4-HYDROXY-2-OXOGLUTARATE ALDOLASE, MITOCHONDRIAL"/>
    <property type="match status" value="1"/>
</dbReference>
<evidence type="ECO:0000313" key="7">
    <source>
        <dbReference type="EMBL" id="GEN04221.1"/>
    </source>
</evidence>
<dbReference type="Proteomes" id="UP000032673">
    <property type="component" value="Unassembled WGS sequence"/>
</dbReference>
<proteinExistence type="inferred from homology"/>
<evidence type="ECO:0000256" key="2">
    <source>
        <dbReference type="ARBA" id="ARBA00023239"/>
    </source>
</evidence>
<dbReference type="Pfam" id="PF00701">
    <property type="entry name" value="DHDPS"/>
    <property type="match status" value="1"/>
</dbReference>
<comment type="caution">
    <text evidence="8">The sequence shown here is derived from an EMBL/GenBank/DDBJ whole genome shotgun (WGS) entry which is preliminary data.</text>
</comment>
<dbReference type="Gene3D" id="3.20.20.70">
    <property type="entry name" value="Aldolase class I"/>
    <property type="match status" value="1"/>
</dbReference>
<reference evidence="6 9" key="1">
    <citation type="submission" date="2012-11" db="EMBL/GenBank/DDBJ databases">
        <title>Whole genome sequence of Acetobacter indonesiensis 5H-1.</title>
        <authorList>
            <person name="Azuma Y."/>
            <person name="Higashiura N."/>
            <person name="Hirakawa H."/>
            <person name="Matsushita K."/>
        </authorList>
    </citation>
    <scope>NUCLEOTIDE SEQUENCE [LARGE SCALE GENOMIC DNA]</scope>
    <source>
        <strain evidence="6 9">5H-1</strain>
    </source>
</reference>
<protein>
    <submittedName>
        <fullName evidence="7 8">Dihydrodipicolinate synthase</fullName>
    </submittedName>
</protein>
<dbReference type="SMART" id="SM01130">
    <property type="entry name" value="DHDPS"/>
    <property type="match status" value="1"/>
</dbReference>
<dbReference type="Proteomes" id="UP000194641">
    <property type="component" value="Unassembled WGS sequence"/>
</dbReference>
<dbReference type="InterPro" id="IPR013785">
    <property type="entry name" value="Aldolase_TIM"/>
</dbReference>
<reference evidence="8" key="3">
    <citation type="submission" date="2014-06" db="EMBL/GenBank/DDBJ databases">
        <authorList>
            <person name="Ju J."/>
            <person name="Zhang J."/>
        </authorList>
    </citation>
    <scope>NUCLEOTIDE SEQUENCE [LARGE SCALE GENOMIC DNA]</scope>
    <source>
        <strain evidence="8">DmL_051</strain>
    </source>
</reference>
<name>A0A252ALM5_9PROT</name>
<keyword evidence="9" id="KW-1185">Reference proteome</keyword>
<reference evidence="10" key="2">
    <citation type="submission" date="2014-06" db="EMBL/GenBank/DDBJ databases">
        <authorList>
            <person name="Winans N.J."/>
            <person name="Newell P.D."/>
            <person name="Douglas A.E."/>
        </authorList>
    </citation>
    <scope>NUCLEOTIDE SEQUENCE [LARGE SCALE GENOMIC DNA]</scope>
</reference>
<dbReference type="EMBL" id="BAMW01000078">
    <property type="protein sequence ID" value="GAN64480.1"/>
    <property type="molecule type" value="Genomic_DNA"/>
</dbReference>
<dbReference type="CDD" id="cd00408">
    <property type="entry name" value="DHDPS-like"/>
    <property type="match status" value="1"/>
</dbReference>
<feature type="binding site" evidence="5">
    <location>
        <position position="47"/>
    </location>
    <ligand>
        <name>pyruvate</name>
        <dbReference type="ChEBI" id="CHEBI:15361"/>
    </ligand>
</feature>
<evidence type="ECO:0000313" key="10">
    <source>
        <dbReference type="Proteomes" id="UP000194641"/>
    </source>
</evidence>
<dbReference type="PANTHER" id="PTHR12128">
    <property type="entry name" value="DIHYDRODIPICOLINATE SYNTHASE"/>
    <property type="match status" value="1"/>
</dbReference>
<evidence type="ECO:0000313" key="6">
    <source>
        <dbReference type="EMBL" id="GAN64480.1"/>
    </source>
</evidence>
<dbReference type="EMBL" id="BJXQ01000014">
    <property type="protein sequence ID" value="GEN04221.1"/>
    <property type="molecule type" value="Genomic_DNA"/>
</dbReference>
<dbReference type="EMBL" id="JOPA01000050">
    <property type="protein sequence ID" value="OUI90554.1"/>
    <property type="molecule type" value="Genomic_DNA"/>
</dbReference>
<feature type="active site" description="Schiff-base intermediate with substrate" evidence="4">
    <location>
        <position position="163"/>
    </location>
</feature>
<dbReference type="GO" id="GO:0008840">
    <property type="term" value="F:4-hydroxy-tetrahydrodipicolinate synthase activity"/>
    <property type="evidence" value="ECO:0007669"/>
    <property type="project" value="TreeGrafter"/>
</dbReference>
<dbReference type="PIRSF" id="PIRSF001365">
    <property type="entry name" value="DHDPS"/>
    <property type="match status" value="1"/>
</dbReference>
<dbReference type="PRINTS" id="PR00146">
    <property type="entry name" value="DHPICSNTHASE"/>
</dbReference>
<evidence type="ECO:0000256" key="3">
    <source>
        <dbReference type="PIRNR" id="PIRNR001365"/>
    </source>
</evidence>